<dbReference type="Pfam" id="PF00293">
    <property type="entry name" value="NUDIX"/>
    <property type="match status" value="1"/>
</dbReference>
<dbReference type="PIRSF" id="PIRSF018427">
    <property type="entry name" value="Isopntndiph_ism"/>
    <property type="match status" value="1"/>
</dbReference>
<dbReference type="EMBL" id="JAVRBK010000002">
    <property type="protein sequence ID" value="KAK5647643.1"/>
    <property type="molecule type" value="Genomic_DNA"/>
</dbReference>
<evidence type="ECO:0000256" key="3">
    <source>
        <dbReference type="ARBA" id="ARBA00003951"/>
    </source>
</evidence>
<dbReference type="FunFam" id="3.90.79.10:FF:000012">
    <property type="entry name" value="Isopentenyl-diphosphate Delta-isomerase 1"/>
    <property type="match status" value="1"/>
</dbReference>
<dbReference type="GO" id="GO:0009240">
    <property type="term" value="P:isopentenyl diphosphate biosynthetic process"/>
    <property type="evidence" value="ECO:0007669"/>
    <property type="project" value="TreeGrafter"/>
</dbReference>
<keyword evidence="10" id="KW-0460">Magnesium</keyword>
<comment type="pathway">
    <text evidence="4">Isoprenoid biosynthesis; dimethylallyl diphosphate biosynthesis; dimethylallyl diphosphate from isopentenyl diphosphate: step 1/1.</text>
</comment>
<comment type="cofactor">
    <cofactor evidence="2">
        <name>Mg(2+)</name>
        <dbReference type="ChEBI" id="CHEBI:18420"/>
    </cofactor>
</comment>
<dbReference type="PANTHER" id="PTHR10885">
    <property type="entry name" value="ISOPENTENYL-DIPHOSPHATE DELTA-ISOMERASE"/>
    <property type="match status" value="1"/>
</dbReference>
<accession>A0AAN7VN32</accession>
<dbReference type="NCBIfam" id="TIGR02150">
    <property type="entry name" value="IPP_isom_1"/>
    <property type="match status" value="1"/>
</dbReference>
<evidence type="ECO:0000256" key="1">
    <source>
        <dbReference type="ARBA" id="ARBA00000374"/>
    </source>
</evidence>
<evidence type="ECO:0000256" key="11">
    <source>
        <dbReference type="ARBA" id="ARBA00022955"/>
    </source>
</evidence>
<keyword evidence="9" id="KW-0152">Cholesterol biosynthesis</keyword>
<protein>
    <recommendedName>
        <fullName evidence="6">isopentenyl-diphosphate Delta-isomerase</fullName>
        <ecNumber evidence="6">5.3.3.2</ecNumber>
    </recommendedName>
</protein>
<dbReference type="CDD" id="cd02885">
    <property type="entry name" value="NUDIX_IPP_Isomerase"/>
    <property type="match status" value="1"/>
</dbReference>
<keyword evidence="13" id="KW-0414">Isoprene biosynthesis</keyword>
<organism evidence="16 17">
    <name type="scientific">Pyrocoelia pectoralis</name>
    <dbReference type="NCBI Taxonomy" id="417401"/>
    <lineage>
        <taxon>Eukaryota</taxon>
        <taxon>Metazoa</taxon>
        <taxon>Ecdysozoa</taxon>
        <taxon>Arthropoda</taxon>
        <taxon>Hexapoda</taxon>
        <taxon>Insecta</taxon>
        <taxon>Pterygota</taxon>
        <taxon>Neoptera</taxon>
        <taxon>Endopterygota</taxon>
        <taxon>Coleoptera</taxon>
        <taxon>Polyphaga</taxon>
        <taxon>Elateriformia</taxon>
        <taxon>Elateroidea</taxon>
        <taxon>Lampyridae</taxon>
        <taxon>Lampyrinae</taxon>
        <taxon>Pyrocoelia</taxon>
    </lineage>
</organism>
<keyword evidence="8" id="KW-0479">Metal-binding</keyword>
<keyword evidence="11" id="KW-0752">Steroid biosynthesis</keyword>
<keyword evidence="14" id="KW-0413">Isomerase</keyword>
<reference evidence="16 17" key="1">
    <citation type="journal article" date="2024" name="Insects">
        <title>An Improved Chromosome-Level Genome Assembly of the Firefly Pyrocoelia pectoralis.</title>
        <authorList>
            <person name="Fu X."/>
            <person name="Meyer-Rochow V.B."/>
            <person name="Ballantyne L."/>
            <person name="Zhu X."/>
        </authorList>
    </citation>
    <scope>NUCLEOTIDE SEQUENCE [LARGE SCALE GENOMIC DNA]</scope>
    <source>
        <strain evidence="16">XCY_ONT2</strain>
    </source>
</reference>
<keyword evidence="17" id="KW-1185">Reference proteome</keyword>
<evidence type="ECO:0000256" key="4">
    <source>
        <dbReference type="ARBA" id="ARBA00004826"/>
    </source>
</evidence>
<gene>
    <name evidence="16" type="ORF">RI129_002535</name>
</gene>
<keyword evidence="9" id="KW-0753">Steroid metabolism</keyword>
<comment type="caution">
    <text evidence="16">The sequence shown here is derived from an EMBL/GenBank/DDBJ whole genome shotgun (WGS) entry which is preliminary data.</text>
</comment>
<dbReference type="EC" id="5.3.3.2" evidence="6"/>
<proteinExistence type="inferred from homology"/>
<dbReference type="Proteomes" id="UP001329430">
    <property type="component" value="Chromosome 2"/>
</dbReference>
<keyword evidence="9" id="KW-1207">Sterol metabolism</keyword>
<keyword evidence="7" id="KW-0444">Lipid biosynthesis</keyword>
<evidence type="ECO:0000256" key="14">
    <source>
        <dbReference type="ARBA" id="ARBA00023235"/>
    </source>
</evidence>
<name>A0AAN7VN32_9COLE</name>
<feature type="domain" description="Nudix hydrolase" evidence="15">
    <location>
        <begin position="70"/>
        <end position="218"/>
    </location>
</feature>
<dbReference type="GO" id="GO:0006695">
    <property type="term" value="P:cholesterol biosynthetic process"/>
    <property type="evidence" value="ECO:0007669"/>
    <property type="project" value="UniProtKB-KW"/>
</dbReference>
<keyword evidence="9" id="KW-0756">Sterol biosynthesis</keyword>
<dbReference type="InterPro" id="IPR011876">
    <property type="entry name" value="IsopentenylPP_isomerase_typ1"/>
</dbReference>
<evidence type="ECO:0000256" key="10">
    <source>
        <dbReference type="ARBA" id="ARBA00022842"/>
    </source>
</evidence>
<evidence type="ECO:0000259" key="15">
    <source>
        <dbReference type="PROSITE" id="PS51462"/>
    </source>
</evidence>
<dbReference type="InterPro" id="IPR000086">
    <property type="entry name" value="NUDIX_hydrolase_dom"/>
</dbReference>
<dbReference type="PANTHER" id="PTHR10885:SF0">
    <property type="entry name" value="ISOPENTENYL-DIPHOSPHATE DELTA-ISOMERASE"/>
    <property type="match status" value="1"/>
</dbReference>
<evidence type="ECO:0000256" key="7">
    <source>
        <dbReference type="ARBA" id="ARBA00022516"/>
    </source>
</evidence>
<dbReference type="PROSITE" id="PS51462">
    <property type="entry name" value="NUDIX"/>
    <property type="match status" value="1"/>
</dbReference>
<comment type="function">
    <text evidence="3">Catalyzes the 1,3-allylic rearrangement of the homoallylic substrate isopentenyl (IPP) to its highly electrophilic allylic isomer, dimethylallyl diphosphate (DMAPP).</text>
</comment>
<dbReference type="SUPFAM" id="SSF55811">
    <property type="entry name" value="Nudix"/>
    <property type="match status" value="1"/>
</dbReference>
<keyword evidence="12" id="KW-0443">Lipid metabolism</keyword>
<evidence type="ECO:0000256" key="5">
    <source>
        <dbReference type="ARBA" id="ARBA00007579"/>
    </source>
</evidence>
<evidence type="ECO:0000256" key="12">
    <source>
        <dbReference type="ARBA" id="ARBA00023098"/>
    </source>
</evidence>
<dbReference type="AlphaFoldDB" id="A0AAN7VN32"/>
<comment type="similarity">
    <text evidence="5">Belongs to the IPP isomerase type 1 family.</text>
</comment>
<dbReference type="Gene3D" id="3.90.79.10">
    <property type="entry name" value="Nucleoside Triphosphate Pyrophosphohydrolase"/>
    <property type="match status" value="1"/>
</dbReference>
<dbReference type="GO" id="GO:0005737">
    <property type="term" value="C:cytoplasm"/>
    <property type="evidence" value="ECO:0007669"/>
    <property type="project" value="TreeGrafter"/>
</dbReference>
<dbReference type="GO" id="GO:0004452">
    <property type="term" value="F:isopentenyl-diphosphate delta-isomerase activity"/>
    <property type="evidence" value="ECO:0007669"/>
    <property type="project" value="UniProtKB-EC"/>
</dbReference>
<evidence type="ECO:0000256" key="9">
    <source>
        <dbReference type="ARBA" id="ARBA00022778"/>
    </source>
</evidence>
<evidence type="ECO:0000256" key="2">
    <source>
        <dbReference type="ARBA" id="ARBA00001946"/>
    </source>
</evidence>
<evidence type="ECO:0000256" key="6">
    <source>
        <dbReference type="ARBA" id="ARBA00012057"/>
    </source>
</evidence>
<sequence length="247" mass="28575">MIYSTISRFCAKRHMGRWFSNLLTRPISMVDPTQKESLNEMCFLVDDNDKVIGTASKQDCHSVAADGNIPLHRAFSVFLFDKKGDFLMQKRADTKITYPGYYSNTCCSHPLASVDGEDDLSDAIGIKKAAVRRLNFELGIPKEHLQLEKFEYLTRIKYKDQGDGKWGEYEIDYILFFQDDVPLNPNSNEVAAISYVPKDEFYSYMHSLDGPLTPWFQLIIKKRLHLWWDNLANLSKFKDHTQILNLV</sequence>
<evidence type="ECO:0000256" key="13">
    <source>
        <dbReference type="ARBA" id="ARBA00023229"/>
    </source>
</evidence>
<dbReference type="InterPro" id="IPR015797">
    <property type="entry name" value="NUDIX_hydrolase-like_dom_sf"/>
</dbReference>
<evidence type="ECO:0000313" key="16">
    <source>
        <dbReference type="EMBL" id="KAK5647643.1"/>
    </source>
</evidence>
<dbReference type="GO" id="GO:0046872">
    <property type="term" value="F:metal ion binding"/>
    <property type="evidence" value="ECO:0007669"/>
    <property type="project" value="UniProtKB-KW"/>
</dbReference>
<evidence type="ECO:0000313" key="17">
    <source>
        <dbReference type="Proteomes" id="UP001329430"/>
    </source>
</evidence>
<comment type="catalytic activity">
    <reaction evidence="1">
        <text>isopentenyl diphosphate = dimethylallyl diphosphate</text>
        <dbReference type="Rhea" id="RHEA:23284"/>
        <dbReference type="ChEBI" id="CHEBI:57623"/>
        <dbReference type="ChEBI" id="CHEBI:128769"/>
        <dbReference type="EC" id="5.3.3.2"/>
    </reaction>
</comment>
<keyword evidence="9" id="KW-0153">Cholesterol metabolism</keyword>
<evidence type="ECO:0000256" key="8">
    <source>
        <dbReference type="ARBA" id="ARBA00022723"/>
    </source>
</evidence>